<feature type="transmembrane region" description="Helical" evidence="1">
    <location>
        <begin position="103"/>
        <end position="124"/>
    </location>
</feature>
<evidence type="ECO:0000313" key="2">
    <source>
        <dbReference type="EMBL" id="TGL63114.1"/>
    </source>
</evidence>
<evidence type="ECO:0000313" key="3">
    <source>
        <dbReference type="Proteomes" id="UP000297693"/>
    </source>
</evidence>
<reference evidence="2" key="1">
    <citation type="journal article" date="2019" name="PLoS Negl. Trop. Dis.">
        <title>Revisiting the worldwide diversity of Leptospira species in the environment.</title>
        <authorList>
            <person name="Vincent A.T."/>
            <person name="Schiettekatte O."/>
            <person name="Bourhy P."/>
            <person name="Veyrier F.J."/>
            <person name="Picardeau M."/>
        </authorList>
    </citation>
    <scope>NUCLEOTIDE SEQUENCE [LARGE SCALE GENOMIC DNA]</scope>
    <source>
        <strain evidence="2">201702476</strain>
    </source>
</reference>
<sequence>MSGVFEFFEKIQKQILDLQNSIHQFQQSWENFQKFWDLFFTIVPWEVLLLLLFSVIFLSLFNSVSPTTPKTNLSIVVILLMALWAYFWGLFSENVNYVKILLSGLYILLPLHAFGIGSYALSYYQKWRLAKRRIEPRNWEVALGQLSSDYHQMMAICHAKNDVILQNQNQITEKIEALEKSLQGLKSFFIQKLE</sequence>
<proteinExistence type="predicted"/>
<name>A0A4R9K915_9LEPT</name>
<keyword evidence="3" id="KW-1185">Reference proteome</keyword>
<dbReference type="OrthoDB" id="327419at2"/>
<protein>
    <submittedName>
        <fullName evidence="2">Uncharacterized protein</fullName>
    </submittedName>
</protein>
<keyword evidence="1" id="KW-0472">Membrane</keyword>
<dbReference type="RefSeq" id="WP_135621534.1">
    <property type="nucleotide sequence ID" value="NZ_RQGD01000005.1"/>
</dbReference>
<keyword evidence="1" id="KW-1133">Transmembrane helix</keyword>
<feature type="transmembrane region" description="Helical" evidence="1">
    <location>
        <begin position="73"/>
        <end position="91"/>
    </location>
</feature>
<dbReference type="Proteomes" id="UP000297693">
    <property type="component" value="Unassembled WGS sequence"/>
</dbReference>
<gene>
    <name evidence="2" type="ORF">EHQ58_01295</name>
</gene>
<organism evidence="2 3">
    <name type="scientific">Leptospira ognonensis</name>
    <dbReference type="NCBI Taxonomy" id="2484945"/>
    <lineage>
        <taxon>Bacteria</taxon>
        <taxon>Pseudomonadati</taxon>
        <taxon>Spirochaetota</taxon>
        <taxon>Spirochaetia</taxon>
        <taxon>Leptospirales</taxon>
        <taxon>Leptospiraceae</taxon>
        <taxon>Leptospira</taxon>
    </lineage>
</organism>
<dbReference type="EMBL" id="RQGD01000005">
    <property type="protein sequence ID" value="TGL63114.1"/>
    <property type="molecule type" value="Genomic_DNA"/>
</dbReference>
<dbReference type="AlphaFoldDB" id="A0A4R9K915"/>
<evidence type="ECO:0000256" key="1">
    <source>
        <dbReference type="SAM" id="Phobius"/>
    </source>
</evidence>
<comment type="caution">
    <text evidence="2">The sequence shown here is derived from an EMBL/GenBank/DDBJ whole genome shotgun (WGS) entry which is preliminary data.</text>
</comment>
<keyword evidence="1" id="KW-0812">Transmembrane</keyword>
<accession>A0A4R9K915</accession>
<feature type="transmembrane region" description="Helical" evidence="1">
    <location>
        <begin position="38"/>
        <end position="61"/>
    </location>
</feature>